<dbReference type="Pfam" id="PF14291">
    <property type="entry name" value="DUF4371"/>
    <property type="match status" value="1"/>
</dbReference>
<dbReference type="PANTHER" id="PTHR45749:SF37">
    <property type="entry name" value="OS05G0311600 PROTEIN"/>
    <property type="match status" value="1"/>
</dbReference>
<protein>
    <recommendedName>
        <fullName evidence="1">DUF4371 domain-containing protein</fullName>
    </recommendedName>
</protein>
<dbReference type="InterPro" id="IPR025398">
    <property type="entry name" value="DUF4371"/>
</dbReference>
<gene>
    <name evidence="2" type="ORF">g.21957</name>
</gene>
<evidence type="ECO:0000259" key="1">
    <source>
        <dbReference type="Pfam" id="PF14291"/>
    </source>
</evidence>
<feature type="non-terminal residue" evidence="2">
    <location>
        <position position="157"/>
    </location>
</feature>
<organism evidence="2">
    <name type="scientific">Homalodisca liturata</name>
    <dbReference type="NCBI Taxonomy" id="320908"/>
    <lineage>
        <taxon>Eukaryota</taxon>
        <taxon>Metazoa</taxon>
        <taxon>Ecdysozoa</taxon>
        <taxon>Arthropoda</taxon>
        <taxon>Hexapoda</taxon>
        <taxon>Insecta</taxon>
        <taxon>Pterygota</taxon>
        <taxon>Neoptera</taxon>
        <taxon>Paraneoptera</taxon>
        <taxon>Hemiptera</taxon>
        <taxon>Auchenorrhyncha</taxon>
        <taxon>Membracoidea</taxon>
        <taxon>Cicadellidae</taxon>
        <taxon>Cicadellinae</taxon>
        <taxon>Proconiini</taxon>
        <taxon>Homalodisca</taxon>
    </lineage>
</organism>
<evidence type="ECO:0000313" key="2">
    <source>
        <dbReference type="EMBL" id="JAS85545.1"/>
    </source>
</evidence>
<reference evidence="2" key="1">
    <citation type="submission" date="2015-11" db="EMBL/GenBank/DDBJ databases">
        <title>De novo transcriptome assembly of four potential Pierce s Disease insect vectors from Arizona vineyards.</title>
        <authorList>
            <person name="Tassone E.E."/>
        </authorList>
    </citation>
    <scope>NUCLEOTIDE SEQUENCE</scope>
</reference>
<name>A0A1B6IF38_9HEMI</name>
<proteinExistence type="predicted"/>
<dbReference type="AlphaFoldDB" id="A0A1B6IF38"/>
<accession>A0A1B6IF38</accession>
<feature type="domain" description="DUF4371" evidence="1">
    <location>
        <begin position="61"/>
        <end position="156"/>
    </location>
</feature>
<dbReference type="EMBL" id="GECU01022161">
    <property type="protein sequence ID" value="JAS85545.1"/>
    <property type="molecule type" value="Transcribed_RNA"/>
</dbReference>
<dbReference type="PANTHER" id="PTHR45749">
    <property type="match status" value="1"/>
</dbReference>
<sequence>MAYTDVGFSKGTPDWAHLGRNIKDHEEDSQSHAIACEIYYRWQLGLTVDSENLEEIKKATDYWRQVLRRVVDVIITLATNDLPLREHRLCNDDEDATKSKGNFLEIIHMLARYDQVLADLIKLPKRSVNYLSPQIQNELINLISKEIKKEIKEEMKK</sequence>